<sequence>MSSTRTTGRVAAIGAAAVLTGLALPGSASAHVSLSADTTAAGSYAVLTVAVPHGCDGSPTTGVAVRLPAGINTVTPTVHPGWTVAERSEQLPEPVTTAHGTVLTERVSEVVWTARTPLAEGLRDTLSLQVPLPEDAAGRTLVFPTVQTCAEGETAWTQVAAEGQDPETLERPAPAVTVTAAVGGHGHGTAAAAPAGLADGAVASASLTAGAGRSAADLGGLVMGALGLAAGLTALARTRPAPTRPDRG</sequence>
<keyword evidence="1" id="KW-0732">Signal</keyword>
<evidence type="ECO:0000259" key="2">
    <source>
        <dbReference type="Pfam" id="PF07987"/>
    </source>
</evidence>
<proteinExistence type="predicted"/>
<organism evidence="3 4">
    <name type="scientific">Microlunatus capsulatus</name>
    <dbReference type="NCBI Taxonomy" id="99117"/>
    <lineage>
        <taxon>Bacteria</taxon>
        <taxon>Bacillati</taxon>
        <taxon>Actinomycetota</taxon>
        <taxon>Actinomycetes</taxon>
        <taxon>Propionibacteriales</taxon>
        <taxon>Propionibacteriaceae</taxon>
        <taxon>Microlunatus</taxon>
    </lineage>
</organism>
<feature type="signal peptide" evidence="1">
    <location>
        <begin position="1"/>
        <end position="30"/>
    </location>
</feature>
<evidence type="ECO:0000256" key="1">
    <source>
        <dbReference type="SAM" id="SignalP"/>
    </source>
</evidence>
<reference evidence="3 4" key="1">
    <citation type="submission" date="2021-03" db="EMBL/GenBank/DDBJ databases">
        <title>Sequencing the genomes of 1000 actinobacteria strains.</title>
        <authorList>
            <person name="Klenk H.-P."/>
        </authorList>
    </citation>
    <scope>NUCLEOTIDE SEQUENCE [LARGE SCALE GENOMIC DNA]</scope>
    <source>
        <strain evidence="3 4">DSM 12936</strain>
    </source>
</reference>
<feature type="domain" description="YncI copper-binding" evidence="2">
    <location>
        <begin position="31"/>
        <end position="178"/>
    </location>
</feature>
<name>A0ABS4Z9F2_9ACTN</name>
<dbReference type="Gene3D" id="2.60.40.2230">
    <property type="entry name" value="Uncharacterised protein YcnI-like PF07987, DUF1775"/>
    <property type="match status" value="1"/>
</dbReference>
<dbReference type="InterPro" id="IPR038507">
    <property type="entry name" value="YcnI-like_sf"/>
</dbReference>
<evidence type="ECO:0000313" key="4">
    <source>
        <dbReference type="Proteomes" id="UP000758168"/>
    </source>
</evidence>
<comment type="caution">
    <text evidence="3">The sequence shown here is derived from an EMBL/GenBank/DDBJ whole genome shotgun (WGS) entry which is preliminary data.</text>
</comment>
<dbReference type="RefSeq" id="WP_210055752.1">
    <property type="nucleotide sequence ID" value="NZ_BAAAMH010000005.1"/>
</dbReference>
<keyword evidence="4" id="KW-1185">Reference proteome</keyword>
<dbReference type="CDD" id="cd08545">
    <property type="entry name" value="YcnI_like"/>
    <property type="match status" value="1"/>
</dbReference>
<dbReference type="InterPro" id="IPR012533">
    <property type="entry name" value="YcnI-copper_dom"/>
</dbReference>
<dbReference type="Proteomes" id="UP000758168">
    <property type="component" value="Unassembled WGS sequence"/>
</dbReference>
<feature type="chain" id="PRO_5045443532" evidence="1">
    <location>
        <begin position="31"/>
        <end position="248"/>
    </location>
</feature>
<protein>
    <submittedName>
        <fullName evidence="3">Uncharacterized protein YcnI</fullName>
    </submittedName>
</protein>
<dbReference type="EMBL" id="JAGIOB010000001">
    <property type="protein sequence ID" value="MBP2417342.1"/>
    <property type="molecule type" value="Genomic_DNA"/>
</dbReference>
<evidence type="ECO:0000313" key="3">
    <source>
        <dbReference type="EMBL" id="MBP2417342.1"/>
    </source>
</evidence>
<accession>A0ABS4Z9F2</accession>
<gene>
    <name evidence="3" type="ORF">JOF54_002264</name>
</gene>
<dbReference type="Pfam" id="PF07987">
    <property type="entry name" value="DUF1775"/>
    <property type="match status" value="1"/>
</dbReference>